<evidence type="ECO:0000313" key="2">
    <source>
        <dbReference type="Proteomes" id="UP000038200"/>
    </source>
</evidence>
<dbReference type="OrthoDB" id="1452665at2"/>
<name>A0A0B7IQU2_9FLAO</name>
<dbReference type="RefSeq" id="WP_042009543.1">
    <property type="nucleotide sequence ID" value="NZ_CDOL01000266.1"/>
</dbReference>
<dbReference type="AlphaFoldDB" id="A0A0B7IQU2"/>
<evidence type="ECO:0000313" key="1">
    <source>
        <dbReference type="EMBL" id="CEN54180.1"/>
    </source>
</evidence>
<dbReference type="Proteomes" id="UP000038200">
    <property type="component" value="Unassembled WGS sequence"/>
</dbReference>
<gene>
    <name evidence="1" type="ORF">CCAND93_740002</name>
</gene>
<protein>
    <submittedName>
        <fullName evidence="1">Uncharacterized protein</fullName>
    </submittedName>
</protein>
<organism evidence="1 2">
    <name type="scientific">Capnocytophaga canis</name>
    <dbReference type="NCBI Taxonomy" id="1848903"/>
    <lineage>
        <taxon>Bacteria</taxon>
        <taxon>Pseudomonadati</taxon>
        <taxon>Bacteroidota</taxon>
        <taxon>Flavobacteriia</taxon>
        <taxon>Flavobacteriales</taxon>
        <taxon>Flavobacteriaceae</taxon>
        <taxon>Capnocytophaga</taxon>
    </lineage>
</organism>
<accession>A0A0B7IQU2</accession>
<proteinExistence type="predicted"/>
<reference evidence="1 2" key="1">
    <citation type="submission" date="2015-01" db="EMBL/GenBank/DDBJ databases">
        <authorList>
            <person name="Xiang T."/>
            <person name="Song Y."/>
            <person name="Huang L."/>
            <person name="Wang B."/>
            <person name="Wu P."/>
        </authorList>
    </citation>
    <scope>NUCLEOTIDE SEQUENCE [LARGE SCALE GENOMIC DNA]</scope>
    <source>
        <strain evidence="1 2">CcD93</strain>
    </source>
</reference>
<dbReference type="EMBL" id="CDOL01000266">
    <property type="protein sequence ID" value="CEN54180.1"/>
    <property type="molecule type" value="Genomic_DNA"/>
</dbReference>
<sequence length="270" mass="30958">MARKIKYLCIKLINKHNLTLFSQKRADYSKSENVKVETEIKKEVNRVTKIERVGNLLIGKINKTFFPKNEIKMNHLSKITLILSLLVIFSSCSKDNLTSNDSEPTFETSVIIIQNNDFFNTHNSKSLESFALKVTLKSFDSDFKLSPVYKFDGIEYCDNGLFNDEVAGDGVYTSVQKFNSLPERNLDSDITINKSDKFQHSEKLNSFLQANYTNNDNNIYAKLKPKLSIKFGCKVRLVDCPNTHWYNTSFFGEPCVEFYDCEASVEIGIE</sequence>